<dbReference type="PATRIC" id="fig|582515.4.peg.1528"/>
<proteinExistence type="predicted"/>
<dbReference type="RefSeq" id="WP_022605922.1">
    <property type="nucleotide sequence ID" value="NZ_ASSJ01000035.1"/>
</dbReference>
<keyword evidence="1" id="KW-0472">Membrane</keyword>
<dbReference type="OrthoDB" id="448493at2"/>
<dbReference type="STRING" id="582515.KR51_00013680"/>
<dbReference type="GO" id="GO:0015689">
    <property type="term" value="P:molybdate ion transport"/>
    <property type="evidence" value="ECO:0007669"/>
    <property type="project" value="TreeGrafter"/>
</dbReference>
<accession>U5DBX8</accession>
<keyword evidence="1" id="KW-0812">Transmembrane</keyword>
<protein>
    <recommendedName>
        <fullName evidence="4">ABC-type Fe3+ transport system, periplasmic component</fullName>
    </recommendedName>
</protein>
<reference evidence="2 3" key="1">
    <citation type="submission" date="2013-05" db="EMBL/GenBank/DDBJ databases">
        <title>Draft genome sequence of Rubidibacter lacunae KORDI 51-2.</title>
        <authorList>
            <person name="Choi D.H."/>
            <person name="Noh J.H."/>
            <person name="Kwon K.-K."/>
            <person name="Lee J.-H."/>
            <person name="Ryu J.-Y."/>
        </authorList>
    </citation>
    <scope>NUCLEOTIDE SEQUENCE [LARGE SCALE GENOMIC DNA]</scope>
    <source>
        <strain evidence="2 3">KORDI 51-2</strain>
    </source>
</reference>
<sequence length="371" mass="41080">MRLPYFSKRTRPLVSIAIAAISVGLAYIPLPGSRRTLVVVSGTELQEPLTLLADRFEATYPTIDLDLRFQGSQDMVNAYVDRAGDVQPTVLIPANGQILEQLRDRMTAQGETEVFWEEPRAIVKTVLVGIAWPERGQVLFPNGRFDWHQLERALQAGHWSALGGAPTWGSFDFVATDPARSNSGQLTLGLWTQAIARGPLTPGSFGTPEATALFGLVRRSVYLPPRSTDILLQEFIARGPNDADVATVYESIALYRWSQAAKTQNGPYRIYYVDPTIETVSTAAIVRRDVGRAQANAARELLDFLTADEQQEIFVRFGFRPVVGKLDLTAVPESPWAQDVPGARVDLPARIEVPLSPEVIAEVQRTWQRAR</sequence>
<dbReference type="PANTHER" id="PTHR30632">
    <property type="entry name" value="MOLYBDATE-BINDING PERIPLASMIC PROTEIN"/>
    <property type="match status" value="1"/>
</dbReference>
<evidence type="ECO:0000313" key="2">
    <source>
        <dbReference type="EMBL" id="ERN42033.1"/>
    </source>
</evidence>
<evidence type="ECO:0008006" key="4">
    <source>
        <dbReference type="Google" id="ProtNLM"/>
    </source>
</evidence>
<dbReference type="InParanoid" id="U5DBX8"/>
<comment type="caution">
    <text evidence="2">The sequence shown here is derived from an EMBL/GenBank/DDBJ whole genome shotgun (WGS) entry which is preliminary data.</text>
</comment>
<keyword evidence="3" id="KW-1185">Reference proteome</keyword>
<dbReference type="EMBL" id="ASSJ01000035">
    <property type="protein sequence ID" value="ERN42033.1"/>
    <property type="molecule type" value="Genomic_DNA"/>
</dbReference>
<dbReference type="Pfam" id="PF13531">
    <property type="entry name" value="SBP_bac_11"/>
    <property type="match status" value="1"/>
</dbReference>
<gene>
    <name evidence="2" type="ORF">KR51_00013680</name>
</gene>
<organism evidence="2 3">
    <name type="scientific">Rubidibacter lacunae KORDI 51-2</name>
    <dbReference type="NCBI Taxonomy" id="582515"/>
    <lineage>
        <taxon>Bacteria</taxon>
        <taxon>Bacillati</taxon>
        <taxon>Cyanobacteriota</taxon>
        <taxon>Cyanophyceae</taxon>
        <taxon>Oscillatoriophycideae</taxon>
        <taxon>Chroococcales</taxon>
        <taxon>Aphanothecaceae</taxon>
        <taxon>Rubidibacter</taxon>
    </lineage>
</organism>
<dbReference type="GO" id="GO:0030973">
    <property type="term" value="F:molybdate ion binding"/>
    <property type="evidence" value="ECO:0007669"/>
    <property type="project" value="TreeGrafter"/>
</dbReference>
<dbReference type="Proteomes" id="UP000016960">
    <property type="component" value="Unassembled WGS sequence"/>
</dbReference>
<dbReference type="InterPro" id="IPR050682">
    <property type="entry name" value="ModA/WtpA"/>
</dbReference>
<dbReference type="AlphaFoldDB" id="U5DBX8"/>
<dbReference type="PANTHER" id="PTHR30632:SF0">
    <property type="entry name" value="SULFATE-BINDING PROTEIN"/>
    <property type="match status" value="1"/>
</dbReference>
<dbReference type="eggNOG" id="COG1840">
    <property type="taxonomic scope" value="Bacteria"/>
</dbReference>
<feature type="transmembrane region" description="Helical" evidence="1">
    <location>
        <begin position="12"/>
        <end position="30"/>
    </location>
</feature>
<name>U5DBX8_9CHRO</name>
<dbReference type="SUPFAM" id="SSF53850">
    <property type="entry name" value="Periplasmic binding protein-like II"/>
    <property type="match status" value="1"/>
</dbReference>
<dbReference type="Gene3D" id="3.40.190.10">
    <property type="entry name" value="Periplasmic binding protein-like II"/>
    <property type="match status" value="2"/>
</dbReference>
<keyword evidence="1" id="KW-1133">Transmembrane helix</keyword>
<evidence type="ECO:0000256" key="1">
    <source>
        <dbReference type="SAM" id="Phobius"/>
    </source>
</evidence>
<evidence type="ECO:0000313" key="3">
    <source>
        <dbReference type="Proteomes" id="UP000016960"/>
    </source>
</evidence>